<evidence type="ECO:0000256" key="1">
    <source>
        <dbReference type="ARBA" id="ARBA00000085"/>
    </source>
</evidence>
<sequence length="1267" mass="139926">MVDTSRKTGLRKKIVSAMVIMAILPVLLGLIVTSWRGTTELRKAIGNNFEGLAKEAASKTDLGVQKEIAELHFLGDSIEIQEALQNALSPAPKGTAAQAALPTIPSDPKVSAFLNRAMRLPETQAVLQSLIITNNVGQQIASSAAAPANSSFLADEIWWKESARGEKGAVYIGALYQHDQDATDFLFDIAMPVLHKESGEFLGILKATLHLKPFLQPFIYPIRFGSTGHAMLIDSSGVVLICPILPTGSHVADPVLLQRITEDRSGWMTAQNDGHGGTNSIVGFAPVSAVNQLVSSKGGKQWHSFIRQEPKETYEPVQSLIRTVFLYGSLLVGFTGALGFVVAGKLVRPLLLLHEGAEHIRKGDLGYRLQVKTDDEIEALADKFNEMAEKLSESYATLEHKVLSRTRELQALNQIATTANQSLELQGLLDTTLEKVIEVTGFESGYVEIFNPSESRLVMKSHFGISSPLLNELHAAGNLQISLEVVDTRAPVILEQADVSETTNPLINAGYQTLIVFPVQSKNKIIGAFTLASRTARSFTAQDLQLLSSIGNQVGTAVENAHLFQKEQETVEKLMEMDRIKSEFLSNVSHELRTPLTSIIGFSEILLDRLAGALSPDQESYVRNMNTSGQHLLEIINNLLDLSKIKAGKMEIHPHLFSLRSLLETIQQTVIPMTYKKGLHFDLSVDEGVDMVYTDEGKVKQILLNILGNAIKFTPAKGSVQLQVRAGRLGRARAIEISIRDTGIGIPTHALSKIFDEFQQIDGSYTRDYPGTGLGLAITKRFVDILGGEIQVESRSGSGSTFRVSIPIPEERDVQPPPIQTFSSSELTARADAILNIPGLSEGAEEDRPRILVVEDDPAVAKLLALYLTQEGYAVVHAYDGQDAIEKAQEIKPFAITLDIMLPRIDGWEVLKKLKTLPTTKDIPVIIVSIVENPTLGFSLGAVDYFTKPINRKGLIDSLKKYSITQSVIRKPINFLVIEQDTVVMEQIGSILDEERFGVIKTNNGEEGIALAVEIQPDLILLDLMLNNISGIETIHRLKQHPTARNIPIILFASRELTAEEKQILDGQVREIIYKNPSLKETLIQEVRKFEKLYPDKAKMIDGLTGLYNERYLNNRLADEVNRAFRYKRPFSILISNVDQFRLFNRRYGTEAGNHVLREIAIIYRRNTRSSNPLCRGGGSTFILMMPETTRESAKMAAEKLRRLVESYDFSIPGKQSIEMVTVSIGTATFFDDADTAERMIIHASNALKNAQEQGGNCTMSLDRVRT</sequence>
<dbReference type="SMART" id="SM00267">
    <property type="entry name" value="GGDEF"/>
    <property type="match status" value="1"/>
</dbReference>
<keyword evidence="7 13" id="KW-0812">Transmembrane</keyword>
<dbReference type="Gene3D" id="3.30.565.10">
    <property type="entry name" value="Histidine kinase-like ATPase, C-terminal domain"/>
    <property type="match status" value="1"/>
</dbReference>
<dbReference type="SUPFAM" id="SSF55073">
    <property type="entry name" value="Nucleotide cyclase"/>
    <property type="match status" value="1"/>
</dbReference>
<keyword evidence="5 12" id="KW-0597">Phosphoprotein</keyword>
<dbReference type="SUPFAM" id="SSF52172">
    <property type="entry name" value="CheY-like"/>
    <property type="match status" value="2"/>
</dbReference>
<evidence type="ECO:0000256" key="10">
    <source>
        <dbReference type="ARBA" id="ARBA00023012"/>
    </source>
</evidence>
<feature type="modified residue" description="4-aspartylphosphate" evidence="12">
    <location>
        <position position="1023"/>
    </location>
</feature>
<dbReference type="CDD" id="cd01949">
    <property type="entry name" value="GGDEF"/>
    <property type="match status" value="1"/>
</dbReference>
<evidence type="ECO:0000256" key="7">
    <source>
        <dbReference type="ARBA" id="ARBA00022692"/>
    </source>
</evidence>
<dbReference type="InterPro" id="IPR001789">
    <property type="entry name" value="Sig_transdc_resp-reg_receiver"/>
</dbReference>
<evidence type="ECO:0000256" key="13">
    <source>
        <dbReference type="SAM" id="Phobius"/>
    </source>
</evidence>
<accession>A0A7X6DRJ0</accession>
<reference evidence="18 19" key="1">
    <citation type="journal article" date="2020" name="Nature">
        <title>Bacterial chemolithoautotrophy via manganese oxidation.</title>
        <authorList>
            <person name="Yu H."/>
            <person name="Leadbetter J.R."/>
        </authorList>
    </citation>
    <scope>NUCLEOTIDE SEQUENCE [LARGE SCALE GENOMIC DNA]</scope>
    <source>
        <strain evidence="18 19">Mn-1</strain>
    </source>
</reference>
<dbReference type="InterPro" id="IPR011006">
    <property type="entry name" value="CheY-like_superfamily"/>
</dbReference>
<dbReference type="Pfam" id="PF02518">
    <property type="entry name" value="HATPase_c"/>
    <property type="match status" value="1"/>
</dbReference>
<dbReference type="GO" id="GO:0005886">
    <property type="term" value="C:plasma membrane"/>
    <property type="evidence" value="ECO:0007669"/>
    <property type="project" value="UniProtKB-SubCell"/>
</dbReference>
<evidence type="ECO:0000256" key="4">
    <source>
        <dbReference type="ARBA" id="ARBA00022475"/>
    </source>
</evidence>
<evidence type="ECO:0000259" key="15">
    <source>
        <dbReference type="PROSITE" id="PS50110"/>
    </source>
</evidence>
<dbReference type="EMBL" id="VTOW01000003">
    <property type="protein sequence ID" value="NKE72032.1"/>
    <property type="molecule type" value="Genomic_DNA"/>
</dbReference>
<dbReference type="Gene3D" id="3.40.50.2300">
    <property type="match status" value="2"/>
</dbReference>
<comment type="catalytic activity">
    <reaction evidence="1">
        <text>ATP + protein L-histidine = ADP + protein N-phospho-L-histidine.</text>
        <dbReference type="EC" id="2.7.13.3"/>
    </reaction>
</comment>
<keyword evidence="8" id="KW-0418">Kinase</keyword>
<feature type="domain" description="Response regulatory" evidence="15">
    <location>
        <begin position="850"/>
        <end position="963"/>
    </location>
</feature>
<evidence type="ECO:0000313" key="19">
    <source>
        <dbReference type="Proteomes" id="UP000534783"/>
    </source>
</evidence>
<dbReference type="Pfam" id="PF02743">
    <property type="entry name" value="dCache_1"/>
    <property type="match status" value="1"/>
</dbReference>
<feature type="domain" description="Response regulatory" evidence="15">
    <location>
        <begin position="974"/>
        <end position="1090"/>
    </location>
</feature>
<proteinExistence type="predicted"/>
<name>A0A7X6DRJ0_9BACT</name>
<dbReference type="InterPro" id="IPR004358">
    <property type="entry name" value="Sig_transdc_His_kin-like_C"/>
</dbReference>
<dbReference type="InterPro" id="IPR029016">
    <property type="entry name" value="GAF-like_dom_sf"/>
</dbReference>
<dbReference type="Pfam" id="PF00072">
    <property type="entry name" value="Response_reg"/>
    <property type="match status" value="2"/>
</dbReference>
<keyword evidence="10" id="KW-0902">Two-component regulatory system</keyword>
<evidence type="ECO:0000256" key="2">
    <source>
        <dbReference type="ARBA" id="ARBA00004651"/>
    </source>
</evidence>
<dbReference type="InterPro" id="IPR036890">
    <property type="entry name" value="HATPase_C_sf"/>
</dbReference>
<dbReference type="CDD" id="cd00082">
    <property type="entry name" value="HisKA"/>
    <property type="match status" value="1"/>
</dbReference>
<evidence type="ECO:0000256" key="3">
    <source>
        <dbReference type="ARBA" id="ARBA00012438"/>
    </source>
</evidence>
<dbReference type="InterPro" id="IPR003661">
    <property type="entry name" value="HisK_dim/P_dom"/>
</dbReference>
<dbReference type="Pfam" id="PF13185">
    <property type="entry name" value="GAF_2"/>
    <property type="match status" value="1"/>
</dbReference>
<evidence type="ECO:0000259" key="17">
    <source>
        <dbReference type="PROSITE" id="PS50887"/>
    </source>
</evidence>
<dbReference type="Gene3D" id="3.30.450.40">
    <property type="match status" value="1"/>
</dbReference>
<feature type="domain" description="Histidine kinase" evidence="14">
    <location>
        <begin position="587"/>
        <end position="810"/>
    </location>
</feature>
<feature type="transmembrane region" description="Helical" evidence="13">
    <location>
        <begin position="14"/>
        <end position="35"/>
    </location>
</feature>
<dbReference type="AlphaFoldDB" id="A0A7X6DRJ0"/>
<comment type="caution">
    <text evidence="18">The sequence shown here is derived from an EMBL/GenBank/DDBJ whole genome shotgun (WGS) entry which is preliminary data.</text>
</comment>
<dbReference type="PROSITE" id="PS50110">
    <property type="entry name" value="RESPONSE_REGULATORY"/>
    <property type="match status" value="2"/>
</dbReference>
<feature type="modified residue" description="4-aspartylphosphate" evidence="12">
    <location>
        <position position="899"/>
    </location>
</feature>
<feature type="domain" description="GGDEF" evidence="17">
    <location>
        <begin position="1129"/>
        <end position="1264"/>
    </location>
</feature>
<dbReference type="CDD" id="cd17574">
    <property type="entry name" value="REC_OmpR"/>
    <property type="match status" value="1"/>
</dbReference>
<dbReference type="GO" id="GO:0009927">
    <property type="term" value="F:histidine phosphotransfer kinase activity"/>
    <property type="evidence" value="ECO:0007669"/>
    <property type="project" value="TreeGrafter"/>
</dbReference>
<gene>
    <name evidence="18" type="ORF">MNODULE_14885</name>
</gene>
<dbReference type="SMART" id="SM00388">
    <property type="entry name" value="HisKA"/>
    <property type="match status" value="1"/>
</dbReference>
<dbReference type="SMART" id="SM00065">
    <property type="entry name" value="GAF"/>
    <property type="match status" value="1"/>
</dbReference>
<feature type="domain" description="HAMP" evidence="16">
    <location>
        <begin position="344"/>
        <end position="396"/>
    </location>
</feature>
<dbReference type="PROSITE" id="PS50887">
    <property type="entry name" value="GGDEF"/>
    <property type="match status" value="1"/>
</dbReference>
<dbReference type="Gene3D" id="3.30.450.20">
    <property type="entry name" value="PAS domain"/>
    <property type="match status" value="1"/>
</dbReference>
<dbReference type="InterPro" id="IPR043128">
    <property type="entry name" value="Rev_trsase/Diguanyl_cyclase"/>
</dbReference>
<dbReference type="InterPro" id="IPR033479">
    <property type="entry name" value="dCache_1"/>
</dbReference>
<dbReference type="SUPFAM" id="SSF55781">
    <property type="entry name" value="GAF domain-like"/>
    <property type="match status" value="1"/>
</dbReference>
<dbReference type="Gene3D" id="6.10.340.10">
    <property type="match status" value="1"/>
</dbReference>
<protein>
    <recommendedName>
        <fullName evidence="3">histidine kinase</fullName>
        <ecNumber evidence="3">2.7.13.3</ecNumber>
    </recommendedName>
</protein>
<dbReference type="PROSITE" id="PS50885">
    <property type="entry name" value="HAMP"/>
    <property type="match status" value="1"/>
</dbReference>
<dbReference type="FunFam" id="1.10.287.130:FF:000001">
    <property type="entry name" value="Two-component sensor histidine kinase"/>
    <property type="match status" value="1"/>
</dbReference>
<dbReference type="CDD" id="cd00156">
    <property type="entry name" value="REC"/>
    <property type="match status" value="1"/>
</dbReference>
<dbReference type="InterPro" id="IPR005467">
    <property type="entry name" value="His_kinase_dom"/>
</dbReference>
<comment type="subcellular location">
    <subcellularLocation>
        <location evidence="2">Cell membrane</location>
        <topology evidence="2">Multi-pass membrane protein</topology>
    </subcellularLocation>
</comment>
<dbReference type="InterPro" id="IPR003660">
    <property type="entry name" value="HAMP_dom"/>
</dbReference>
<dbReference type="Gene3D" id="3.30.70.270">
    <property type="match status" value="1"/>
</dbReference>
<dbReference type="SMART" id="SM00387">
    <property type="entry name" value="HATPase_c"/>
    <property type="match status" value="1"/>
</dbReference>
<dbReference type="SUPFAM" id="SSF158472">
    <property type="entry name" value="HAMP domain-like"/>
    <property type="match status" value="1"/>
</dbReference>
<dbReference type="SMART" id="SM00304">
    <property type="entry name" value="HAMP"/>
    <property type="match status" value="1"/>
</dbReference>
<evidence type="ECO:0000256" key="12">
    <source>
        <dbReference type="PROSITE-ProRule" id="PRU00169"/>
    </source>
</evidence>
<evidence type="ECO:0000256" key="6">
    <source>
        <dbReference type="ARBA" id="ARBA00022679"/>
    </source>
</evidence>
<evidence type="ECO:0000259" key="16">
    <source>
        <dbReference type="PROSITE" id="PS50885"/>
    </source>
</evidence>
<dbReference type="InterPro" id="IPR029787">
    <property type="entry name" value="Nucleotide_cyclase"/>
</dbReference>
<dbReference type="CDD" id="cd18774">
    <property type="entry name" value="PDC2_HK_sensor"/>
    <property type="match status" value="1"/>
</dbReference>
<dbReference type="CDD" id="cd16922">
    <property type="entry name" value="HATPase_EvgS-ArcB-TorS-like"/>
    <property type="match status" value="1"/>
</dbReference>
<dbReference type="CDD" id="cd06225">
    <property type="entry name" value="HAMP"/>
    <property type="match status" value="1"/>
</dbReference>
<dbReference type="PROSITE" id="PS50109">
    <property type="entry name" value="HIS_KIN"/>
    <property type="match status" value="1"/>
</dbReference>
<dbReference type="InterPro" id="IPR003018">
    <property type="entry name" value="GAF"/>
</dbReference>
<dbReference type="NCBIfam" id="TIGR00254">
    <property type="entry name" value="GGDEF"/>
    <property type="match status" value="1"/>
</dbReference>
<dbReference type="PANTHER" id="PTHR43047:SF72">
    <property type="entry name" value="OSMOSENSING HISTIDINE PROTEIN KINASE SLN1"/>
    <property type="match status" value="1"/>
</dbReference>
<dbReference type="SUPFAM" id="SSF55874">
    <property type="entry name" value="ATPase domain of HSP90 chaperone/DNA topoisomerase II/histidine kinase"/>
    <property type="match status" value="1"/>
</dbReference>
<dbReference type="PANTHER" id="PTHR43047">
    <property type="entry name" value="TWO-COMPONENT HISTIDINE PROTEIN KINASE"/>
    <property type="match status" value="1"/>
</dbReference>
<evidence type="ECO:0000256" key="5">
    <source>
        <dbReference type="ARBA" id="ARBA00022553"/>
    </source>
</evidence>
<dbReference type="Pfam" id="PF00990">
    <property type="entry name" value="GGDEF"/>
    <property type="match status" value="1"/>
</dbReference>
<evidence type="ECO:0000313" key="18">
    <source>
        <dbReference type="EMBL" id="NKE72032.1"/>
    </source>
</evidence>
<keyword evidence="4" id="KW-1003">Cell membrane</keyword>
<dbReference type="Gene3D" id="1.10.287.130">
    <property type="match status" value="1"/>
</dbReference>
<dbReference type="Proteomes" id="UP000534783">
    <property type="component" value="Unassembled WGS sequence"/>
</dbReference>
<keyword evidence="6" id="KW-0808">Transferase</keyword>
<dbReference type="InterPro" id="IPR036097">
    <property type="entry name" value="HisK_dim/P_sf"/>
</dbReference>
<keyword evidence="19" id="KW-1185">Reference proteome</keyword>
<keyword evidence="11 13" id="KW-0472">Membrane</keyword>
<evidence type="ECO:0000256" key="8">
    <source>
        <dbReference type="ARBA" id="ARBA00022777"/>
    </source>
</evidence>
<dbReference type="GO" id="GO:0000155">
    <property type="term" value="F:phosphorelay sensor kinase activity"/>
    <property type="evidence" value="ECO:0007669"/>
    <property type="project" value="InterPro"/>
</dbReference>
<dbReference type="EC" id="2.7.13.3" evidence="3"/>
<dbReference type="SUPFAM" id="SSF47384">
    <property type="entry name" value="Homodimeric domain of signal transducing histidine kinase"/>
    <property type="match status" value="1"/>
</dbReference>
<dbReference type="RefSeq" id="WP_168061332.1">
    <property type="nucleotide sequence ID" value="NZ_VTOW01000003.1"/>
</dbReference>
<evidence type="ECO:0000256" key="9">
    <source>
        <dbReference type="ARBA" id="ARBA00022989"/>
    </source>
</evidence>
<keyword evidence="9 13" id="KW-1133">Transmembrane helix</keyword>
<dbReference type="Pfam" id="PF00672">
    <property type="entry name" value="HAMP"/>
    <property type="match status" value="1"/>
</dbReference>
<dbReference type="PRINTS" id="PR00344">
    <property type="entry name" value="BCTRLSENSOR"/>
</dbReference>
<evidence type="ECO:0000256" key="11">
    <source>
        <dbReference type="ARBA" id="ARBA00023136"/>
    </source>
</evidence>
<evidence type="ECO:0000259" key="14">
    <source>
        <dbReference type="PROSITE" id="PS50109"/>
    </source>
</evidence>
<dbReference type="SMART" id="SM00448">
    <property type="entry name" value="REC"/>
    <property type="match status" value="2"/>
</dbReference>
<organism evidence="18 19">
    <name type="scientific">Candidatus Manganitrophus noduliformans</name>
    <dbReference type="NCBI Taxonomy" id="2606439"/>
    <lineage>
        <taxon>Bacteria</taxon>
        <taxon>Pseudomonadati</taxon>
        <taxon>Nitrospirota</taxon>
        <taxon>Nitrospiria</taxon>
        <taxon>Candidatus Troglogloeales</taxon>
        <taxon>Candidatus Manganitrophaceae</taxon>
        <taxon>Candidatus Manganitrophus</taxon>
    </lineage>
</organism>
<dbReference type="FunFam" id="3.30.565.10:FF:000010">
    <property type="entry name" value="Sensor histidine kinase RcsC"/>
    <property type="match status" value="1"/>
</dbReference>
<dbReference type="Pfam" id="PF00512">
    <property type="entry name" value="HisKA"/>
    <property type="match status" value="1"/>
</dbReference>
<dbReference type="InterPro" id="IPR003594">
    <property type="entry name" value="HATPase_dom"/>
</dbReference>
<dbReference type="InterPro" id="IPR000160">
    <property type="entry name" value="GGDEF_dom"/>
</dbReference>